<dbReference type="Pfam" id="PF03982">
    <property type="entry name" value="DAGAT"/>
    <property type="match status" value="1"/>
</dbReference>
<dbReference type="GO" id="GO:0004144">
    <property type="term" value="F:diacylglycerol O-acyltransferase activity"/>
    <property type="evidence" value="ECO:0007669"/>
    <property type="project" value="TreeGrafter"/>
</dbReference>
<evidence type="ECO:0000313" key="14">
    <source>
        <dbReference type="Proteomes" id="UP000077202"/>
    </source>
</evidence>
<evidence type="ECO:0000256" key="7">
    <source>
        <dbReference type="ARBA" id="ARBA00022989"/>
    </source>
</evidence>
<dbReference type="GO" id="GO:0005789">
    <property type="term" value="C:endoplasmic reticulum membrane"/>
    <property type="evidence" value="ECO:0007669"/>
    <property type="project" value="UniProtKB-SubCell"/>
</dbReference>
<evidence type="ECO:0000313" key="15">
    <source>
        <dbReference type="Proteomes" id="UP001162541"/>
    </source>
</evidence>
<name>A0A176WLR3_MARPO</name>
<evidence type="ECO:0000256" key="11">
    <source>
        <dbReference type="RuleBase" id="RU367023"/>
    </source>
</evidence>
<evidence type="ECO:0000256" key="5">
    <source>
        <dbReference type="ARBA" id="ARBA00022692"/>
    </source>
</evidence>
<dbReference type="PANTHER" id="PTHR12317">
    <property type="entry name" value="DIACYLGLYCEROL O-ACYLTRANSFERASE"/>
    <property type="match status" value="1"/>
</dbReference>
<keyword evidence="6 11" id="KW-0256">Endoplasmic reticulum</keyword>
<evidence type="ECO:0000256" key="9">
    <source>
        <dbReference type="ARBA" id="ARBA00023136"/>
    </source>
</evidence>
<dbReference type="AlphaFoldDB" id="A0A176WLR3"/>
<dbReference type="SUPFAM" id="SSF69593">
    <property type="entry name" value="Glycerol-3-phosphate (1)-acyltransferase"/>
    <property type="match status" value="1"/>
</dbReference>
<reference evidence="12" key="2">
    <citation type="journal article" date="2019" name="Curr. Biol.">
        <title>Chromatin organization in early land plants reveals an ancestral association between H3K27me3, transposons, and constitutive heterochromatin.</title>
        <authorList>
            <person name="Montgomery S.A."/>
            <person name="Tanizawa Y."/>
            <person name="Galik B."/>
            <person name="Wang N."/>
            <person name="Ito T."/>
            <person name="Mochizuki T."/>
            <person name="Akimcheva S."/>
            <person name="Bowman J."/>
            <person name="Cognat V."/>
            <person name="Drouard L."/>
            <person name="Ekker H."/>
            <person name="Houng S."/>
            <person name="Kohchi T."/>
            <person name="Lin S."/>
            <person name="Liu L.D."/>
            <person name="Nakamura Y."/>
            <person name="Valeeva L.R."/>
            <person name="Shakirov E.V."/>
            <person name="Shippen D.E."/>
            <person name="Wei W."/>
            <person name="Yagura M."/>
            <person name="Yamaoka S."/>
            <person name="Yamato K.T."/>
            <person name="Liu C."/>
            <person name="Berger F."/>
        </authorList>
    </citation>
    <scope>NUCLEOTIDE SEQUENCE [LARGE SCALE GENOMIC DNA]</scope>
    <source>
        <strain evidence="12">Tak-1</strain>
    </source>
</reference>
<keyword evidence="4 11" id="KW-0808">Transferase</keyword>
<evidence type="ECO:0000313" key="13">
    <source>
        <dbReference type="EMBL" id="OAE33979.1"/>
    </source>
</evidence>
<accession>A0A176WLR3</accession>
<comment type="subcellular location">
    <subcellularLocation>
        <location evidence="1 11">Endoplasmic reticulum membrane</location>
        <topology evidence="1 11">Multi-pass membrane protein</topology>
    </subcellularLocation>
</comment>
<evidence type="ECO:0000256" key="2">
    <source>
        <dbReference type="ARBA" id="ARBA00005420"/>
    </source>
</evidence>
<reference evidence="13 14" key="1">
    <citation type="submission" date="2016-03" db="EMBL/GenBank/DDBJ databases">
        <title>Mechanisms controlling the formation of the plant cell surface in tip-growing cells are functionally conserved among land plants.</title>
        <authorList>
            <person name="Honkanen S."/>
            <person name="Jones V.A."/>
            <person name="Morieri G."/>
            <person name="Champion C."/>
            <person name="Hetherington A.J."/>
            <person name="Kelly S."/>
            <person name="Saint-Marcoux D."/>
            <person name="Proust H."/>
            <person name="Prescott H."/>
            <person name="Dolan L."/>
        </authorList>
    </citation>
    <scope>NUCLEOTIDE SEQUENCE [LARGE SCALE GENOMIC DNA]</scope>
    <source>
        <strain evidence="14">cv. Tak-1 and cv. Tak-2</strain>
        <tissue evidence="13">Whole gametophyte</tissue>
    </source>
</reference>
<dbReference type="PANTHER" id="PTHR12317:SF63">
    <property type="entry name" value="DIACYLGLYCEROL O-ACYLTRANSFERASE 2"/>
    <property type="match status" value="1"/>
</dbReference>
<evidence type="ECO:0000313" key="12">
    <source>
        <dbReference type="EMBL" id="BBN04408.1"/>
    </source>
</evidence>
<evidence type="ECO:0000256" key="10">
    <source>
        <dbReference type="ARBA" id="ARBA00023315"/>
    </source>
</evidence>
<dbReference type="InterPro" id="IPR007130">
    <property type="entry name" value="DAGAT"/>
</dbReference>
<dbReference type="CDD" id="cd07987">
    <property type="entry name" value="LPLAT_MGAT-like"/>
    <property type="match status" value="1"/>
</dbReference>
<proteinExistence type="inferred from homology"/>
<gene>
    <name evidence="13" type="ORF">AXG93_3005s1250</name>
    <name evidence="12" type="ORF">Mp_3g04330</name>
</gene>
<keyword evidence="7 11" id="KW-1133">Transmembrane helix</keyword>
<evidence type="ECO:0000256" key="6">
    <source>
        <dbReference type="ARBA" id="ARBA00022824"/>
    </source>
</evidence>
<keyword evidence="5 11" id="KW-0812">Transmembrane</keyword>
<keyword evidence="8" id="KW-0443">Lipid metabolism</keyword>
<reference evidence="15" key="3">
    <citation type="journal article" date="2020" name="Curr. Biol.">
        <title>Chromatin organization in early land plants reveals an ancestral association between H3K27me3, transposons, and constitutive heterochromatin.</title>
        <authorList>
            <person name="Montgomery S.A."/>
            <person name="Tanizawa Y."/>
            <person name="Galik B."/>
            <person name="Wang N."/>
            <person name="Ito T."/>
            <person name="Mochizuki T."/>
            <person name="Akimcheva S."/>
            <person name="Bowman J.L."/>
            <person name="Cognat V."/>
            <person name="Marechal-Drouard L."/>
            <person name="Ekker H."/>
            <person name="Hong S.F."/>
            <person name="Kohchi T."/>
            <person name="Lin S.S."/>
            <person name="Liu L.D."/>
            <person name="Nakamura Y."/>
            <person name="Valeeva L.R."/>
            <person name="Shakirov E.V."/>
            <person name="Shippen D.E."/>
            <person name="Wei W.L."/>
            <person name="Yagura M."/>
            <person name="Yamaoka S."/>
            <person name="Yamato K.T."/>
            <person name="Liu C."/>
            <person name="Berger F."/>
        </authorList>
    </citation>
    <scope>NUCLEOTIDE SEQUENCE [LARGE SCALE GENOMIC DNA]</scope>
    <source>
        <strain evidence="15">Tak-1</strain>
    </source>
</reference>
<keyword evidence="10" id="KW-0012">Acyltransferase</keyword>
<comment type="caution">
    <text evidence="11">Lacks conserved residue(s) required for the propagation of feature annotation.</text>
</comment>
<sequence length="343" mass="38730">MRSDEQRTTSKRFAFGFGFGSASRTMAGASGGGAEHPNEPRNEWLNLVALALWLFSIHLNLLVVFIILCFLPNPWAISALVLWLSQSLLPLYTDTPFANRVARFICKYAPTHFPIETHIEDIDALDPKRAYVFAVEPHSVLPISIIALTKHYGLMPVKKMKALASSAIFWTPVLRHVWSWLGLVPASRKCYKDLLQDGYSTILIPGGVQECLYLEYGHETIFLKKRFGFVRGAIEAGAPLVPCFCFGQSDVYHYWKPSGQWYAHLSRAIGFTPLIFWGMYGTPIPYPNRMYLVVGKPIDVEKNSNPSHEQISEVLKKFVAAMEDLFEKHKLAAGYKDTTLTVR</sequence>
<organism evidence="13 14">
    <name type="scientific">Marchantia polymorpha subsp. ruderalis</name>
    <dbReference type="NCBI Taxonomy" id="1480154"/>
    <lineage>
        <taxon>Eukaryota</taxon>
        <taxon>Viridiplantae</taxon>
        <taxon>Streptophyta</taxon>
        <taxon>Embryophyta</taxon>
        <taxon>Marchantiophyta</taxon>
        <taxon>Marchantiopsida</taxon>
        <taxon>Marchantiidae</taxon>
        <taxon>Marchantiales</taxon>
        <taxon>Marchantiaceae</taxon>
        <taxon>Marchantia</taxon>
    </lineage>
</organism>
<keyword evidence="9 11" id="KW-0472">Membrane</keyword>
<dbReference type="EC" id="2.3.1.-" evidence="11"/>
<comment type="similarity">
    <text evidence="2 11">Belongs to the diacylglycerol acyltransferase family.</text>
</comment>
<dbReference type="EMBL" id="LVLJ01000465">
    <property type="protein sequence ID" value="OAE33979.1"/>
    <property type="molecule type" value="Genomic_DNA"/>
</dbReference>
<dbReference type="Proteomes" id="UP000077202">
    <property type="component" value="Unassembled WGS sequence"/>
</dbReference>
<dbReference type="EMBL" id="AP019868">
    <property type="protein sequence ID" value="BBN04408.1"/>
    <property type="molecule type" value="Genomic_DNA"/>
</dbReference>
<evidence type="ECO:0000256" key="8">
    <source>
        <dbReference type="ARBA" id="ARBA00023098"/>
    </source>
</evidence>
<evidence type="ECO:0000256" key="3">
    <source>
        <dbReference type="ARBA" id="ARBA00022516"/>
    </source>
</evidence>
<keyword evidence="14" id="KW-1185">Reference proteome</keyword>
<dbReference type="GO" id="GO:0019432">
    <property type="term" value="P:triglyceride biosynthetic process"/>
    <property type="evidence" value="ECO:0007669"/>
    <property type="project" value="TreeGrafter"/>
</dbReference>
<dbReference type="Proteomes" id="UP001162541">
    <property type="component" value="Chromosome 3"/>
</dbReference>
<keyword evidence="3" id="KW-0444">Lipid biosynthesis</keyword>
<protein>
    <recommendedName>
        <fullName evidence="11">Acyltransferase</fullName>
        <ecNumber evidence="11">2.3.1.-</ecNumber>
    </recommendedName>
</protein>
<evidence type="ECO:0000256" key="1">
    <source>
        <dbReference type="ARBA" id="ARBA00004477"/>
    </source>
</evidence>
<evidence type="ECO:0000256" key="4">
    <source>
        <dbReference type="ARBA" id="ARBA00022679"/>
    </source>
</evidence>
<feature type="transmembrane region" description="Helical" evidence="11">
    <location>
        <begin position="47"/>
        <end position="68"/>
    </location>
</feature>